<evidence type="ECO:0000313" key="1">
    <source>
        <dbReference type="EMBL" id="PZQ14940.1"/>
    </source>
</evidence>
<comment type="caution">
    <text evidence="1">The sequence shown here is derived from an EMBL/GenBank/DDBJ whole genome shotgun (WGS) entry which is preliminary data.</text>
</comment>
<dbReference type="SUPFAM" id="SSF55331">
    <property type="entry name" value="Tautomerase/MIF"/>
    <property type="match status" value="1"/>
</dbReference>
<organism evidence="1 2">
    <name type="scientific">Ancylobacter novellus</name>
    <name type="common">Thiobacillus novellus</name>
    <dbReference type="NCBI Taxonomy" id="921"/>
    <lineage>
        <taxon>Bacteria</taxon>
        <taxon>Pseudomonadati</taxon>
        <taxon>Pseudomonadota</taxon>
        <taxon>Alphaproteobacteria</taxon>
        <taxon>Hyphomicrobiales</taxon>
        <taxon>Xanthobacteraceae</taxon>
        <taxon>Ancylobacter</taxon>
    </lineage>
</organism>
<dbReference type="Proteomes" id="UP000249577">
    <property type="component" value="Unassembled WGS sequence"/>
</dbReference>
<reference evidence="1 2" key="1">
    <citation type="submission" date="2017-08" db="EMBL/GenBank/DDBJ databases">
        <title>Infants hospitalized years apart are colonized by the same room-sourced microbial strains.</title>
        <authorList>
            <person name="Brooks B."/>
            <person name="Olm M.R."/>
            <person name="Firek B.A."/>
            <person name="Baker R."/>
            <person name="Thomas B.C."/>
            <person name="Morowitz M.J."/>
            <person name="Banfield J.F."/>
        </authorList>
    </citation>
    <scope>NUCLEOTIDE SEQUENCE [LARGE SCALE GENOMIC DNA]</scope>
    <source>
        <strain evidence="1">S2_005_003_R2_43</strain>
    </source>
</reference>
<dbReference type="EMBL" id="QFPN01000005">
    <property type="protein sequence ID" value="PZQ14940.1"/>
    <property type="molecule type" value="Genomic_DNA"/>
</dbReference>
<dbReference type="Gene3D" id="3.30.429.10">
    <property type="entry name" value="Macrophage Migration Inhibitory Factor"/>
    <property type="match status" value="1"/>
</dbReference>
<dbReference type="PANTHER" id="PTHR38460">
    <property type="entry name" value="TAUTOMERASE YOLI-RELATED"/>
    <property type="match status" value="1"/>
</dbReference>
<evidence type="ECO:0000313" key="2">
    <source>
        <dbReference type="Proteomes" id="UP000249577"/>
    </source>
</evidence>
<dbReference type="InterPro" id="IPR014347">
    <property type="entry name" value="Tautomerase/MIF_sf"/>
</dbReference>
<dbReference type="PANTHER" id="PTHR38460:SF1">
    <property type="entry name" value="TAUTOMERASE YOLI-RELATED"/>
    <property type="match status" value="1"/>
</dbReference>
<dbReference type="InterPro" id="IPR037479">
    <property type="entry name" value="Tauto_MSAD"/>
</dbReference>
<gene>
    <name evidence="1" type="ORF">DI565_10870</name>
</gene>
<proteinExistence type="predicted"/>
<name>A0A2W5MN69_ANCNO</name>
<accession>A0A2W5MN69</accession>
<sequence>MPLVRISVLKGHGDDAKRAMCDGVYEAMREVFNVPEDDRFVVLHEHDKAEFSYAKSYLGVAHDDGLVIVQITANEGRTLEMKKALYASIAEKFAAAGIEKRNVFISLVEVKKENWSFGDGVAQYA</sequence>
<dbReference type="Pfam" id="PF14552">
    <property type="entry name" value="Tautomerase_2"/>
    <property type="match status" value="1"/>
</dbReference>
<protein>
    <submittedName>
        <fullName evidence="1">Tautomerase family protein</fullName>
    </submittedName>
</protein>
<dbReference type="AlphaFoldDB" id="A0A2W5MN69"/>